<feature type="non-terminal residue" evidence="6">
    <location>
        <position position="440"/>
    </location>
</feature>
<dbReference type="InterPro" id="IPR039424">
    <property type="entry name" value="SBP_5"/>
</dbReference>
<dbReference type="PANTHER" id="PTHR30290">
    <property type="entry name" value="PERIPLASMIC BINDING COMPONENT OF ABC TRANSPORTER"/>
    <property type="match status" value="1"/>
</dbReference>
<reference evidence="6" key="1">
    <citation type="submission" date="2018-06" db="EMBL/GenBank/DDBJ databases">
        <authorList>
            <person name="Zhirakovskaya E."/>
        </authorList>
    </citation>
    <scope>NUCLEOTIDE SEQUENCE</scope>
</reference>
<dbReference type="GO" id="GO:0015833">
    <property type="term" value="P:peptide transport"/>
    <property type="evidence" value="ECO:0007669"/>
    <property type="project" value="TreeGrafter"/>
</dbReference>
<keyword evidence="3" id="KW-0732">Signal</keyword>
<evidence type="ECO:0000256" key="1">
    <source>
        <dbReference type="ARBA" id="ARBA00005695"/>
    </source>
</evidence>
<dbReference type="Gene3D" id="3.40.190.10">
    <property type="entry name" value="Periplasmic binding protein-like II"/>
    <property type="match status" value="1"/>
</dbReference>
<keyword evidence="2" id="KW-0813">Transport</keyword>
<gene>
    <name evidence="6" type="ORF">MNBD_ACTINO02-322</name>
</gene>
<dbReference type="InterPro" id="IPR030678">
    <property type="entry name" value="Peptide/Ni-bd"/>
</dbReference>
<dbReference type="GO" id="GO:0042597">
    <property type="term" value="C:periplasmic space"/>
    <property type="evidence" value="ECO:0007669"/>
    <property type="project" value="UniProtKB-ARBA"/>
</dbReference>
<dbReference type="PIRSF" id="PIRSF002741">
    <property type="entry name" value="MppA"/>
    <property type="match status" value="1"/>
</dbReference>
<dbReference type="AlphaFoldDB" id="A0A3B0RIE7"/>
<dbReference type="GO" id="GO:1904680">
    <property type="term" value="F:peptide transmembrane transporter activity"/>
    <property type="evidence" value="ECO:0007669"/>
    <property type="project" value="TreeGrafter"/>
</dbReference>
<evidence type="ECO:0000256" key="4">
    <source>
        <dbReference type="SAM" id="MobiDB-lite"/>
    </source>
</evidence>
<feature type="domain" description="Solute-binding protein family 5" evidence="5">
    <location>
        <begin position="115"/>
        <end position="439"/>
    </location>
</feature>
<dbReference type="SUPFAM" id="SSF53850">
    <property type="entry name" value="Periplasmic binding protein-like II"/>
    <property type="match status" value="1"/>
</dbReference>
<evidence type="ECO:0000259" key="5">
    <source>
        <dbReference type="Pfam" id="PF00496"/>
    </source>
</evidence>
<accession>A0A3B0RIE7</accession>
<organism evidence="6">
    <name type="scientific">hydrothermal vent metagenome</name>
    <dbReference type="NCBI Taxonomy" id="652676"/>
    <lineage>
        <taxon>unclassified sequences</taxon>
        <taxon>metagenomes</taxon>
        <taxon>ecological metagenomes</taxon>
    </lineage>
</organism>
<dbReference type="PANTHER" id="PTHR30290:SF9">
    <property type="entry name" value="OLIGOPEPTIDE-BINDING PROTEIN APPA"/>
    <property type="match status" value="1"/>
</dbReference>
<proteinExistence type="inferred from homology"/>
<name>A0A3B0RIE7_9ZZZZ</name>
<dbReference type="Gene3D" id="3.10.105.10">
    <property type="entry name" value="Dipeptide-binding Protein, Domain 3"/>
    <property type="match status" value="1"/>
</dbReference>
<dbReference type="InterPro" id="IPR000914">
    <property type="entry name" value="SBP_5_dom"/>
</dbReference>
<evidence type="ECO:0000256" key="2">
    <source>
        <dbReference type="ARBA" id="ARBA00022448"/>
    </source>
</evidence>
<comment type="similarity">
    <text evidence="1">Belongs to the bacterial solute-binding protein 5 family.</text>
</comment>
<feature type="region of interest" description="Disordered" evidence="4">
    <location>
        <begin position="29"/>
        <end position="79"/>
    </location>
</feature>
<evidence type="ECO:0000256" key="3">
    <source>
        <dbReference type="ARBA" id="ARBA00022729"/>
    </source>
</evidence>
<dbReference type="EMBL" id="UOEK01000033">
    <property type="protein sequence ID" value="VAV92860.1"/>
    <property type="molecule type" value="Genomic_DNA"/>
</dbReference>
<sequence length="440" mass="47863">MKFLRSQIARWAVALLAFALVAAACGGTSDSGQGEATTTAPTTTQAPAAPSSSTTTTAAPSNEKPYGGTVVVADDQEPPTLNPLVPGGDNLIVAIIGQAYQAGVSEIDGFTLELIPELVTELPTVENGGVTVNADGTMTVRYAIKDEAVWSDGVPISGADFQFTLDTIMNPDYTIVTTTYEDIVSTSVGDKSFEYTLSAPTVLFELLFGTVLPKHAIEGSDFLNDWNDVQWPSAGPFIFAEWQKGEFVRVVRNANYWGVDAETGQTLPYLDEVIFRFIPETDSILTAFKAREVDIIQPPPSTELIEALQALEPEGARVEALAGTIWEHLNFQFGPNRFVKNPDSINDNLNYRKAVAHTIDKSLIVDEILAGQVEPMDSFVEVYRPTISQGSWSVYDYNPEKARELLDLARAETGQDVIKTVFTTTSNNDARVKLSELFQT</sequence>
<feature type="compositionally biased region" description="Low complexity" evidence="4">
    <location>
        <begin position="36"/>
        <end position="61"/>
    </location>
</feature>
<evidence type="ECO:0000313" key="6">
    <source>
        <dbReference type="EMBL" id="VAV92860.1"/>
    </source>
</evidence>
<protein>
    <recommendedName>
        <fullName evidence="5">Solute-binding protein family 5 domain-containing protein</fullName>
    </recommendedName>
</protein>
<dbReference type="PROSITE" id="PS51257">
    <property type="entry name" value="PROKAR_LIPOPROTEIN"/>
    <property type="match status" value="1"/>
</dbReference>
<dbReference type="GO" id="GO:0043190">
    <property type="term" value="C:ATP-binding cassette (ABC) transporter complex"/>
    <property type="evidence" value="ECO:0007669"/>
    <property type="project" value="InterPro"/>
</dbReference>
<dbReference type="Pfam" id="PF00496">
    <property type="entry name" value="SBP_bac_5"/>
    <property type="match status" value="1"/>
</dbReference>